<dbReference type="InterPro" id="IPR000425">
    <property type="entry name" value="MIP"/>
</dbReference>
<reference evidence="7" key="1">
    <citation type="submission" date="2021-07" db="EMBL/GenBank/DDBJ databases">
        <authorList>
            <person name="Catto M.A."/>
            <person name="Jacobson A."/>
            <person name="Kennedy G."/>
            <person name="Labadie P."/>
            <person name="Hunt B.G."/>
            <person name="Srinivasan R."/>
        </authorList>
    </citation>
    <scope>NUCLEOTIDE SEQUENCE</scope>
    <source>
        <strain evidence="7">PL_HMW_Pooled</strain>
        <tissue evidence="7">Head</tissue>
    </source>
</reference>
<evidence type="ECO:0000256" key="3">
    <source>
        <dbReference type="ARBA" id="ARBA00022989"/>
    </source>
</evidence>
<dbReference type="PANTHER" id="PTHR19139">
    <property type="entry name" value="AQUAPORIN TRANSPORTER"/>
    <property type="match status" value="1"/>
</dbReference>
<keyword evidence="3 6" id="KW-1133">Transmembrane helix</keyword>
<dbReference type="Gene3D" id="1.20.1080.10">
    <property type="entry name" value="Glycerol uptake facilitator protein"/>
    <property type="match status" value="1"/>
</dbReference>
<organism evidence="7 8">
    <name type="scientific">Frankliniella fusca</name>
    <dbReference type="NCBI Taxonomy" id="407009"/>
    <lineage>
        <taxon>Eukaryota</taxon>
        <taxon>Metazoa</taxon>
        <taxon>Ecdysozoa</taxon>
        <taxon>Arthropoda</taxon>
        <taxon>Hexapoda</taxon>
        <taxon>Insecta</taxon>
        <taxon>Pterygota</taxon>
        <taxon>Neoptera</taxon>
        <taxon>Paraneoptera</taxon>
        <taxon>Thysanoptera</taxon>
        <taxon>Terebrantia</taxon>
        <taxon>Thripoidea</taxon>
        <taxon>Thripidae</taxon>
        <taxon>Frankliniella</taxon>
    </lineage>
</organism>
<dbReference type="EMBL" id="JAHWGI010000289">
    <property type="protein sequence ID" value="KAK3912015.1"/>
    <property type="molecule type" value="Genomic_DNA"/>
</dbReference>
<comment type="similarity">
    <text evidence="5">Belongs to the MIP/aquaporin (TC 1.A.8) family.</text>
</comment>
<reference evidence="7" key="2">
    <citation type="journal article" date="2023" name="BMC Genomics">
        <title>Pest status, molecular evolution, and epigenetic factors derived from the genome assembly of Frankliniella fusca, a thysanopteran phytovirus vector.</title>
        <authorList>
            <person name="Catto M.A."/>
            <person name="Labadie P.E."/>
            <person name="Jacobson A.L."/>
            <person name="Kennedy G.G."/>
            <person name="Srinivasan R."/>
            <person name="Hunt B.G."/>
        </authorList>
    </citation>
    <scope>NUCLEOTIDE SEQUENCE</scope>
    <source>
        <strain evidence="7">PL_HMW_Pooled</strain>
    </source>
</reference>
<comment type="caution">
    <text evidence="7">The sequence shown here is derived from an EMBL/GenBank/DDBJ whole genome shotgun (WGS) entry which is preliminary data.</text>
</comment>
<evidence type="ECO:0000256" key="1">
    <source>
        <dbReference type="ARBA" id="ARBA00004141"/>
    </source>
</evidence>
<dbReference type="Proteomes" id="UP001219518">
    <property type="component" value="Unassembled WGS sequence"/>
</dbReference>
<dbReference type="SUPFAM" id="SSF81338">
    <property type="entry name" value="Aquaporin-like"/>
    <property type="match status" value="1"/>
</dbReference>
<keyword evidence="8" id="KW-1185">Reference proteome</keyword>
<evidence type="ECO:0000313" key="8">
    <source>
        <dbReference type="Proteomes" id="UP001219518"/>
    </source>
</evidence>
<evidence type="ECO:0000256" key="2">
    <source>
        <dbReference type="ARBA" id="ARBA00022692"/>
    </source>
</evidence>
<dbReference type="AlphaFoldDB" id="A0AAE1H1R2"/>
<feature type="transmembrane region" description="Helical" evidence="6">
    <location>
        <begin position="68"/>
        <end position="87"/>
    </location>
</feature>
<keyword evidence="4 6" id="KW-0472">Membrane</keyword>
<evidence type="ECO:0000256" key="5">
    <source>
        <dbReference type="RuleBase" id="RU000477"/>
    </source>
</evidence>
<accession>A0AAE1H1R2</accession>
<dbReference type="PRINTS" id="PR00783">
    <property type="entry name" value="MINTRINSICP"/>
</dbReference>
<protein>
    <submittedName>
        <fullName evidence="7">Neurogenic protein big brain</fullName>
    </submittedName>
</protein>
<evidence type="ECO:0000256" key="6">
    <source>
        <dbReference type="SAM" id="Phobius"/>
    </source>
</evidence>
<dbReference type="InterPro" id="IPR023271">
    <property type="entry name" value="Aquaporin-like"/>
</dbReference>
<comment type="subcellular location">
    <subcellularLocation>
        <location evidence="1">Membrane</location>
        <topology evidence="1">Multi-pass membrane protein</topology>
    </subcellularLocation>
</comment>
<feature type="transmembrane region" description="Helical" evidence="6">
    <location>
        <begin position="99"/>
        <end position="119"/>
    </location>
</feature>
<dbReference type="GO" id="GO:0005886">
    <property type="term" value="C:plasma membrane"/>
    <property type="evidence" value="ECO:0007669"/>
    <property type="project" value="TreeGrafter"/>
</dbReference>
<keyword evidence="2 5" id="KW-0812">Transmembrane</keyword>
<dbReference type="GO" id="GO:0015250">
    <property type="term" value="F:water channel activity"/>
    <property type="evidence" value="ECO:0007669"/>
    <property type="project" value="TreeGrafter"/>
</dbReference>
<feature type="non-terminal residue" evidence="7">
    <location>
        <position position="1"/>
    </location>
</feature>
<name>A0AAE1H1R2_9NEOP</name>
<proteinExistence type="inferred from homology"/>
<dbReference type="PANTHER" id="PTHR19139:SF268">
    <property type="entry name" value="NEUROGENIC PROTEIN BIG BRAIN"/>
    <property type="match status" value="1"/>
</dbReference>
<dbReference type="InterPro" id="IPR034294">
    <property type="entry name" value="Aquaporin_transptr"/>
</dbReference>
<keyword evidence="5" id="KW-0813">Transport</keyword>
<gene>
    <name evidence="7" type="ORF">KUF71_021585</name>
</gene>
<dbReference type="Pfam" id="PF00230">
    <property type="entry name" value="MIP"/>
    <property type="match status" value="1"/>
</dbReference>
<evidence type="ECO:0000256" key="4">
    <source>
        <dbReference type="ARBA" id="ARBA00023136"/>
    </source>
</evidence>
<sequence length="165" mass="16335">MVGQMADPQSVEYAVVALLERVDALRRGGGGGGGGGGPCGTSPYPAPRPTVQAELRTLEFWRATISECLATFFLVFVVCGAGAGASGGAGAGGATHNNGALLATALAAGFCMATLYQCFGHISGAHANPAVTAAMAVTRSITPLRALMFVTAQCGGGIAGAALLY</sequence>
<evidence type="ECO:0000313" key="7">
    <source>
        <dbReference type="EMBL" id="KAK3912015.1"/>
    </source>
</evidence>